<evidence type="ECO:0000313" key="1">
    <source>
        <dbReference type="EMBL" id="QTD36334.1"/>
    </source>
</evidence>
<sequence>MNYKAHCDLCDHQILNLKDGNRCGLTRKKPDFDRVCTKIRLNNKLKHDL</sequence>
<dbReference type="EMBL" id="CP071795">
    <property type="protein sequence ID" value="QTD36334.1"/>
    <property type="molecule type" value="Genomic_DNA"/>
</dbReference>
<keyword evidence="2" id="KW-1185">Reference proteome</keyword>
<reference evidence="1 2" key="1">
    <citation type="submission" date="2021-03" db="EMBL/GenBank/DDBJ databases">
        <title>Complete genome of Polaribacter_sp.G4M1.</title>
        <authorList>
            <person name="Jeong S.W."/>
            <person name="Bae J.W."/>
        </authorList>
    </citation>
    <scope>NUCLEOTIDE SEQUENCE [LARGE SCALE GENOMIC DNA]</scope>
    <source>
        <strain evidence="1 2">G4M1</strain>
    </source>
</reference>
<proteinExistence type="predicted"/>
<organism evidence="1 2">
    <name type="scientific">Polaribacter batillariae</name>
    <dbReference type="NCBI Taxonomy" id="2808900"/>
    <lineage>
        <taxon>Bacteria</taxon>
        <taxon>Pseudomonadati</taxon>
        <taxon>Bacteroidota</taxon>
        <taxon>Flavobacteriia</taxon>
        <taxon>Flavobacteriales</taxon>
        <taxon>Flavobacteriaceae</taxon>
    </lineage>
</organism>
<dbReference type="RefSeq" id="WP_207970524.1">
    <property type="nucleotide sequence ID" value="NZ_CP071795.1"/>
</dbReference>
<name>A0ABX7SRQ6_9FLAO</name>
<evidence type="ECO:0000313" key="2">
    <source>
        <dbReference type="Proteomes" id="UP000663935"/>
    </source>
</evidence>
<gene>
    <name evidence="1" type="ORF">JL193_09170</name>
</gene>
<dbReference type="Proteomes" id="UP000663935">
    <property type="component" value="Chromosome"/>
</dbReference>
<accession>A0ABX7SRQ6</accession>
<protein>
    <submittedName>
        <fullName evidence="1">Uncharacterized protein</fullName>
    </submittedName>
</protein>